<comment type="subcellular location">
    <subcellularLocation>
        <location evidence="1">Cell membrane</location>
        <topology evidence="1">Multi-pass membrane protein</topology>
    </subcellularLocation>
</comment>
<dbReference type="Proteomes" id="UP000297729">
    <property type="component" value="Unassembled WGS sequence"/>
</dbReference>
<evidence type="ECO:0000256" key="5">
    <source>
        <dbReference type="ARBA" id="ARBA00022475"/>
    </source>
</evidence>
<feature type="transmembrane region" description="Helical" evidence="14">
    <location>
        <begin position="488"/>
        <end position="505"/>
    </location>
</feature>
<comment type="similarity">
    <text evidence="3 13">Belongs to the membrane-bound acyltransferase family.</text>
</comment>
<evidence type="ECO:0000256" key="9">
    <source>
        <dbReference type="ARBA" id="ARBA00022989"/>
    </source>
</evidence>
<comment type="caution">
    <text evidence="15">The sequence shown here is derived from an EMBL/GenBank/DDBJ whole genome shotgun (WGS) entry which is preliminary data.</text>
</comment>
<keyword evidence="6 13" id="KW-0808">Transferase</keyword>
<evidence type="ECO:0000256" key="12">
    <source>
        <dbReference type="ARBA" id="ARBA00031030"/>
    </source>
</evidence>
<feature type="transmembrane region" description="Helical" evidence="14">
    <location>
        <begin position="147"/>
        <end position="166"/>
    </location>
</feature>
<keyword evidence="9 14" id="KW-1133">Transmembrane helix</keyword>
<reference evidence="15 16" key="1">
    <citation type="submission" date="2019-03" db="EMBL/GenBank/DDBJ databases">
        <title>Draft Genome Sequence of Duganella callidus sp. nov., a Novel Duganella Species Isolated from Cultivated Soil.</title>
        <authorList>
            <person name="Raths R."/>
            <person name="Peta V."/>
            <person name="Bucking H."/>
        </authorList>
    </citation>
    <scope>NUCLEOTIDE SEQUENCE [LARGE SCALE GENOMIC DNA]</scope>
    <source>
        <strain evidence="15 16">DN04</strain>
    </source>
</reference>
<feature type="transmembrane region" description="Helical" evidence="14">
    <location>
        <begin position="361"/>
        <end position="380"/>
    </location>
</feature>
<dbReference type="InterPro" id="IPR028362">
    <property type="entry name" value="AlgI"/>
</dbReference>
<dbReference type="PIRSF" id="PIRSF016636">
    <property type="entry name" value="AlgI_DltB"/>
    <property type="match status" value="1"/>
</dbReference>
<evidence type="ECO:0000256" key="1">
    <source>
        <dbReference type="ARBA" id="ARBA00004651"/>
    </source>
</evidence>
<dbReference type="PANTHER" id="PTHR13285:SF23">
    <property type="entry name" value="TEICHOIC ACID D-ALANYLTRANSFERASE"/>
    <property type="match status" value="1"/>
</dbReference>
<sequence>MLFNSFPFLLGYLPVTLLLFFALARRSQAWAAAWLALASLVFYGWWDYRYIPLLLASVGFNYVCGLRCRAAPQPVRKRWLTGAIAVNLLLLAYMKYADFFLASAAALSGRPLPLLHVVLPIGISFYTFTQIAFLVDSYQGKVRESRFIHYLLFVTYFPHLIAGPVLHHKEMMPQFAARRTYAPLAENFAVGSAIFLIGLAKKVLLADNLAAYASPLFAAPDAPSLLPAWGGVLAYAFQLYFDFSGYSDMAIGLSRLFGVRLPLNFNSPYKAANIIDFWRRWHMTLSRFLRDYLYLPLGGNRKGPLRRHVNLMTTMLLGGLWHGAGWNFVIWGGLHGLYLTVNHGWLALATRLGFPLQARLWRWLAAALTFVAVCYAWVFFRASDTATALDIVRGMSGLHGLALPDAIGNRLGPARLWLEQLGMGFFAGGGARFIETWSWVLLAALLAFACPNTQEIVRRFEPAFDFVPGAAVAHGALARRLVWQPTRAWALLMGLCALACLLSLSRPTDFLYFQF</sequence>
<dbReference type="PANTHER" id="PTHR13285">
    <property type="entry name" value="ACYLTRANSFERASE"/>
    <property type="match status" value="1"/>
</dbReference>
<dbReference type="GO" id="GO:0016746">
    <property type="term" value="F:acyltransferase activity"/>
    <property type="evidence" value="ECO:0007669"/>
    <property type="project" value="UniProtKB-KW"/>
</dbReference>
<keyword evidence="5 13" id="KW-1003">Cell membrane</keyword>
<gene>
    <name evidence="15" type="ORF">E4L98_21165</name>
</gene>
<proteinExistence type="inferred from homology"/>
<dbReference type="InterPro" id="IPR024194">
    <property type="entry name" value="Ac/AlaTfrase_AlgI/DltB"/>
</dbReference>
<dbReference type="GO" id="GO:0042121">
    <property type="term" value="P:alginic acid biosynthetic process"/>
    <property type="evidence" value="ECO:0007669"/>
    <property type="project" value="UniProtKB-KW"/>
</dbReference>
<evidence type="ECO:0000256" key="2">
    <source>
        <dbReference type="ARBA" id="ARBA00005182"/>
    </source>
</evidence>
<dbReference type="InterPro" id="IPR051085">
    <property type="entry name" value="MB_O-acyltransferase"/>
</dbReference>
<dbReference type="AlphaFoldDB" id="A0A4Y9S731"/>
<feature type="transmembrane region" description="Helical" evidence="14">
    <location>
        <begin position="309"/>
        <end position="330"/>
    </location>
</feature>
<evidence type="ECO:0000256" key="10">
    <source>
        <dbReference type="ARBA" id="ARBA00023136"/>
    </source>
</evidence>
<evidence type="ECO:0000256" key="11">
    <source>
        <dbReference type="ARBA" id="ARBA00023315"/>
    </source>
</evidence>
<evidence type="ECO:0000313" key="15">
    <source>
        <dbReference type="EMBL" id="TFW17282.1"/>
    </source>
</evidence>
<keyword evidence="10 13" id="KW-0472">Membrane</keyword>
<evidence type="ECO:0000256" key="4">
    <source>
        <dbReference type="ARBA" id="ARBA00016084"/>
    </source>
</evidence>
<dbReference type="OrthoDB" id="139172at2"/>
<organism evidence="15 16">
    <name type="scientific">Duganella callida</name>
    <dbReference type="NCBI Taxonomy" id="2561932"/>
    <lineage>
        <taxon>Bacteria</taxon>
        <taxon>Pseudomonadati</taxon>
        <taxon>Pseudomonadota</taxon>
        <taxon>Betaproteobacteria</taxon>
        <taxon>Burkholderiales</taxon>
        <taxon>Oxalobacteraceae</taxon>
        <taxon>Telluria group</taxon>
        <taxon>Duganella</taxon>
    </lineage>
</organism>
<dbReference type="GO" id="GO:0005886">
    <property type="term" value="C:plasma membrane"/>
    <property type="evidence" value="ECO:0007669"/>
    <property type="project" value="UniProtKB-SubCell"/>
</dbReference>
<feature type="transmembrane region" description="Helical" evidence="14">
    <location>
        <begin position="48"/>
        <end position="66"/>
    </location>
</feature>
<evidence type="ECO:0000256" key="7">
    <source>
        <dbReference type="ARBA" id="ARBA00022692"/>
    </source>
</evidence>
<protein>
    <recommendedName>
        <fullName evidence="4">Probable alginate O-acetylase AlgI</fullName>
    </recommendedName>
    <alternativeName>
        <fullName evidence="12">Alginate biosynthesis protein AlgI</fullName>
    </alternativeName>
</protein>
<dbReference type="InterPro" id="IPR004299">
    <property type="entry name" value="MBOAT_fam"/>
</dbReference>
<comment type="pathway">
    <text evidence="2">Glycan biosynthesis; alginate biosynthesis.</text>
</comment>
<keyword evidence="8" id="KW-0016">Alginate biosynthesis</keyword>
<feature type="transmembrane region" description="Helical" evidence="14">
    <location>
        <begin position="114"/>
        <end position="135"/>
    </location>
</feature>
<keyword evidence="7 14" id="KW-0812">Transmembrane</keyword>
<dbReference type="Pfam" id="PF03062">
    <property type="entry name" value="MBOAT"/>
    <property type="match status" value="1"/>
</dbReference>
<dbReference type="RefSeq" id="WP_135203526.1">
    <property type="nucleotide sequence ID" value="NZ_SPVG01000210.1"/>
</dbReference>
<dbReference type="EMBL" id="SPVG01000210">
    <property type="protein sequence ID" value="TFW17282.1"/>
    <property type="molecule type" value="Genomic_DNA"/>
</dbReference>
<evidence type="ECO:0000313" key="16">
    <source>
        <dbReference type="Proteomes" id="UP000297729"/>
    </source>
</evidence>
<feature type="transmembrane region" description="Helical" evidence="14">
    <location>
        <begin position="181"/>
        <end position="200"/>
    </location>
</feature>
<keyword evidence="11 13" id="KW-0012">Acyltransferase</keyword>
<keyword evidence="16" id="KW-1185">Reference proteome</keyword>
<evidence type="ECO:0000256" key="13">
    <source>
        <dbReference type="PIRNR" id="PIRNR016636"/>
    </source>
</evidence>
<feature type="transmembrane region" description="Helical" evidence="14">
    <location>
        <begin position="78"/>
        <end position="94"/>
    </location>
</feature>
<evidence type="ECO:0000256" key="14">
    <source>
        <dbReference type="SAM" id="Phobius"/>
    </source>
</evidence>
<evidence type="ECO:0000256" key="6">
    <source>
        <dbReference type="ARBA" id="ARBA00022679"/>
    </source>
</evidence>
<accession>A0A4Y9S731</accession>
<evidence type="ECO:0000256" key="8">
    <source>
        <dbReference type="ARBA" id="ARBA00022841"/>
    </source>
</evidence>
<dbReference type="PIRSF" id="PIRSF500217">
    <property type="entry name" value="AlgI"/>
    <property type="match status" value="1"/>
</dbReference>
<evidence type="ECO:0000256" key="3">
    <source>
        <dbReference type="ARBA" id="ARBA00010323"/>
    </source>
</evidence>
<name>A0A4Y9S731_9BURK</name>